<dbReference type="SUPFAM" id="SSF47473">
    <property type="entry name" value="EF-hand"/>
    <property type="match status" value="1"/>
</dbReference>
<dbReference type="FunFam" id="1.10.510.10:FF:001864">
    <property type="entry name" value="Calcium-dependent protein kinase SK5"/>
    <property type="match status" value="1"/>
</dbReference>
<comment type="caution">
    <text evidence="14">The sequence shown here is derived from an EMBL/GenBank/DDBJ whole genome shotgun (WGS) entry which is preliminary data.</text>
</comment>
<dbReference type="PANTHER" id="PTHR24349">
    <property type="entry name" value="SERINE/THREONINE-PROTEIN KINASE"/>
    <property type="match status" value="1"/>
</dbReference>
<keyword evidence="5" id="KW-0677">Repeat</keyword>
<dbReference type="InterPro" id="IPR008271">
    <property type="entry name" value="Ser/Thr_kinase_AS"/>
</dbReference>
<keyword evidence="15" id="KW-1185">Reference proteome</keyword>
<evidence type="ECO:0000256" key="8">
    <source>
        <dbReference type="ARBA" id="ARBA00022840"/>
    </source>
</evidence>
<evidence type="ECO:0000256" key="3">
    <source>
        <dbReference type="ARBA" id="ARBA00022527"/>
    </source>
</evidence>
<dbReference type="CDD" id="cd05117">
    <property type="entry name" value="STKc_CAMK"/>
    <property type="match status" value="1"/>
</dbReference>
<keyword evidence="7 14" id="KW-0418">Kinase</keyword>
<organism evidence="14 15">
    <name type="scientific">Castilleja foliolosa</name>
    <dbReference type="NCBI Taxonomy" id="1961234"/>
    <lineage>
        <taxon>Eukaryota</taxon>
        <taxon>Viridiplantae</taxon>
        <taxon>Streptophyta</taxon>
        <taxon>Embryophyta</taxon>
        <taxon>Tracheophyta</taxon>
        <taxon>Spermatophyta</taxon>
        <taxon>Magnoliopsida</taxon>
        <taxon>eudicotyledons</taxon>
        <taxon>Gunneridae</taxon>
        <taxon>Pentapetalae</taxon>
        <taxon>asterids</taxon>
        <taxon>lamiids</taxon>
        <taxon>Lamiales</taxon>
        <taxon>Orobanchaceae</taxon>
        <taxon>Pedicularideae</taxon>
        <taxon>Castillejinae</taxon>
        <taxon>Castilleja</taxon>
    </lineage>
</organism>
<dbReference type="SMART" id="SM00220">
    <property type="entry name" value="S_TKc"/>
    <property type="match status" value="1"/>
</dbReference>
<dbReference type="InterPro" id="IPR011992">
    <property type="entry name" value="EF-hand-dom_pair"/>
</dbReference>
<dbReference type="SUPFAM" id="SSF56112">
    <property type="entry name" value="Protein kinase-like (PK-like)"/>
    <property type="match status" value="1"/>
</dbReference>
<evidence type="ECO:0000256" key="12">
    <source>
        <dbReference type="SAM" id="MobiDB-lite"/>
    </source>
</evidence>
<evidence type="ECO:0000256" key="6">
    <source>
        <dbReference type="ARBA" id="ARBA00022741"/>
    </source>
</evidence>
<dbReference type="EMBL" id="JAVIJP010000026">
    <property type="protein sequence ID" value="KAL3637131.1"/>
    <property type="molecule type" value="Genomic_DNA"/>
</dbReference>
<dbReference type="PROSITE" id="PS50011">
    <property type="entry name" value="PROTEIN_KINASE_DOM"/>
    <property type="match status" value="1"/>
</dbReference>
<evidence type="ECO:0000313" key="15">
    <source>
        <dbReference type="Proteomes" id="UP001632038"/>
    </source>
</evidence>
<dbReference type="Pfam" id="PF00069">
    <property type="entry name" value="Pkinase"/>
    <property type="match status" value="1"/>
</dbReference>
<evidence type="ECO:0000256" key="11">
    <source>
        <dbReference type="PROSITE-ProRule" id="PRU10141"/>
    </source>
</evidence>
<proteinExistence type="inferred from homology"/>
<reference evidence="15" key="1">
    <citation type="journal article" date="2024" name="IScience">
        <title>Strigolactones Initiate the Formation of Haustorium-like Structures in Castilleja.</title>
        <authorList>
            <person name="Buerger M."/>
            <person name="Peterson D."/>
            <person name="Chory J."/>
        </authorList>
    </citation>
    <scope>NUCLEOTIDE SEQUENCE [LARGE SCALE GENOMIC DNA]</scope>
</reference>
<evidence type="ECO:0000313" key="14">
    <source>
        <dbReference type="EMBL" id="KAL3637131.1"/>
    </source>
</evidence>
<dbReference type="FunFam" id="1.10.510.10:FF:001294">
    <property type="entry name" value="CDPK-related kinase 3"/>
    <property type="match status" value="1"/>
</dbReference>
<dbReference type="Gene3D" id="1.10.238.10">
    <property type="entry name" value="EF-hand"/>
    <property type="match status" value="2"/>
</dbReference>
<dbReference type="InterPro" id="IPR000719">
    <property type="entry name" value="Prot_kinase_dom"/>
</dbReference>
<evidence type="ECO:0000256" key="2">
    <source>
        <dbReference type="ARBA" id="ARBA00012513"/>
    </source>
</evidence>
<dbReference type="PROSITE" id="PS00107">
    <property type="entry name" value="PROTEIN_KINASE_ATP"/>
    <property type="match status" value="1"/>
</dbReference>
<gene>
    <name evidence="14" type="primary">CRK1_3</name>
    <name evidence="14" type="ORF">CASFOL_019430</name>
</gene>
<protein>
    <recommendedName>
        <fullName evidence="2">non-specific serine/threonine protein kinase</fullName>
        <ecNumber evidence="2">2.7.11.1</ecNumber>
    </recommendedName>
</protein>
<dbReference type="FunFam" id="1.10.238.10:FF:000085">
    <property type="entry name" value="CDPK-related kinase 1"/>
    <property type="match status" value="1"/>
</dbReference>
<feature type="binding site" evidence="11">
    <location>
        <position position="159"/>
    </location>
    <ligand>
        <name>ATP</name>
        <dbReference type="ChEBI" id="CHEBI:30616"/>
    </ligand>
</feature>
<keyword evidence="4" id="KW-0808">Transferase</keyword>
<keyword evidence="8 11" id="KW-0067">ATP-binding</keyword>
<dbReference type="PROSITE" id="PS00108">
    <property type="entry name" value="PROTEIN_KINASE_ST"/>
    <property type="match status" value="1"/>
</dbReference>
<evidence type="ECO:0000256" key="7">
    <source>
        <dbReference type="ARBA" id="ARBA00022777"/>
    </source>
</evidence>
<feature type="region of interest" description="Disordered" evidence="12">
    <location>
        <begin position="1"/>
        <end position="20"/>
    </location>
</feature>
<name>A0ABD3D4D2_9LAMI</name>
<dbReference type="GO" id="GO:0004674">
    <property type="term" value="F:protein serine/threonine kinase activity"/>
    <property type="evidence" value="ECO:0007669"/>
    <property type="project" value="UniProtKB-KW"/>
</dbReference>
<keyword evidence="6 11" id="KW-0547">Nucleotide-binding</keyword>
<evidence type="ECO:0000256" key="9">
    <source>
        <dbReference type="ARBA" id="ARBA00047899"/>
    </source>
</evidence>
<dbReference type="Gene3D" id="1.10.510.10">
    <property type="entry name" value="Transferase(Phosphotransferase) domain 1"/>
    <property type="match status" value="1"/>
</dbReference>
<evidence type="ECO:0000259" key="13">
    <source>
        <dbReference type="PROSITE" id="PS50011"/>
    </source>
</evidence>
<dbReference type="FunFam" id="3.30.200.20:FF:000101">
    <property type="entry name" value="CDPK-related kinase 1"/>
    <property type="match status" value="1"/>
</dbReference>
<evidence type="ECO:0000256" key="10">
    <source>
        <dbReference type="ARBA" id="ARBA00048679"/>
    </source>
</evidence>
<keyword evidence="3 14" id="KW-0723">Serine/threonine-protein kinase</keyword>
<feature type="region of interest" description="Disordered" evidence="12">
    <location>
        <begin position="48"/>
        <end position="72"/>
    </location>
</feature>
<feature type="compositionally biased region" description="Low complexity" evidence="12">
    <location>
        <begin position="55"/>
        <end position="68"/>
    </location>
</feature>
<dbReference type="EC" id="2.7.11.1" evidence="2"/>
<dbReference type="Proteomes" id="UP001632038">
    <property type="component" value="Unassembled WGS sequence"/>
</dbReference>
<evidence type="ECO:0000256" key="1">
    <source>
        <dbReference type="ARBA" id="ARBA00005354"/>
    </source>
</evidence>
<evidence type="ECO:0000256" key="5">
    <source>
        <dbReference type="ARBA" id="ARBA00022737"/>
    </source>
</evidence>
<dbReference type="Gene3D" id="3.30.200.20">
    <property type="entry name" value="Phosphorylase Kinase, domain 1"/>
    <property type="match status" value="1"/>
</dbReference>
<comment type="catalytic activity">
    <reaction evidence="9">
        <text>L-threonyl-[protein] + ATP = O-phospho-L-threonyl-[protein] + ADP + H(+)</text>
        <dbReference type="Rhea" id="RHEA:46608"/>
        <dbReference type="Rhea" id="RHEA-COMP:11060"/>
        <dbReference type="Rhea" id="RHEA-COMP:11605"/>
        <dbReference type="ChEBI" id="CHEBI:15378"/>
        <dbReference type="ChEBI" id="CHEBI:30013"/>
        <dbReference type="ChEBI" id="CHEBI:30616"/>
        <dbReference type="ChEBI" id="CHEBI:61977"/>
        <dbReference type="ChEBI" id="CHEBI:456216"/>
        <dbReference type="EC" id="2.7.11.1"/>
    </reaction>
</comment>
<sequence>MGLCHGKATNRPQYLSDNPIIPCETNDETLISSTGRKTPKFPFYSPSPLPSAFKNSPTNSSSGSSTPRRFLKIPFPPPSPAKHIKALLARRHGSVKPNEATIPEGSECEIVGLDKNFGFSKNFASHYEIGEEVGRGHFGYTCSAKGKKGSLKGHDVAVKVIPKSKMTTAISIEDVRREVKILRALTGHKNLVQFYDAYEDEENVYVVMELCNGGELLDRILSRGGKYEEEDAKVIMVQILSVVAYCHLQGVVHRDLKPENFLFTSNDEHSILKAIDFGLSDYVKPDERLNDIVGSAYYVAPEVLRRSYGTEADMWSIGVIAYILLCGSRPFWSRTESGIFRAVLKTDPGFDEAPWPSLSADAVDFVKRLLNKDYRKRITAAQALGHPWLAGHHDVKIPLDMIMYKHVKAYICSSSLRKAALGALARTLTISELAYLREQFTLLGPNKIGLISLQNFKSAFSKNSTDAVKDSRVLEYVNVVSSLEYRKMDFEEFCASAISVYQLEGMENWEKHARRAYDFFEKDGNRPIMIEELASELGLSPSVPVHVVLQDWIRHSDGKLSFLGFVRLLHGISSRSFQKA</sequence>
<dbReference type="GO" id="GO:0005524">
    <property type="term" value="F:ATP binding"/>
    <property type="evidence" value="ECO:0007669"/>
    <property type="project" value="UniProtKB-UniRule"/>
</dbReference>
<accession>A0ABD3D4D2</accession>
<feature type="domain" description="Protein kinase" evidence="13">
    <location>
        <begin position="127"/>
        <end position="389"/>
    </location>
</feature>
<evidence type="ECO:0000256" key="4">
    <source>
        <dbReference type="ARBA" id="ARBA00022679"/>
    </source>
</evidence>
<dbReference type="InterPro" id="IPR050205">
    <property type="entry name" value="CDPK_Ser/Thr_kinases"/>
</dbReference>
<comment type="similarity">
    <text evidence="1">Belongs to the protein kinase superfamily. CAMK Ser/Thr protein kinase family. CaMK subfamily.</text>
</comment>
<comment type="catalytic activity">
    <reaction evidence="10">
        <text>L-seryl-[protein] + ATP = O-phospho-L-seryl-[protein] + ADP + H(+)</text>
        <dbReference type="Rhea" id="RHEA:17989"/>
        <dbReference type="Rhea" id="RHEA-COMP:9863"/>
        <dbReference type="Rhea" id="RHEA-COMP:11604"/>
        <dbReference type="ChEBI" id="CHEBI:15378"/>
        <dbReference type="ChEBI" id="CHEBI:29999"/>
        <dbReference type="ChEBI" id="CHEBI:30616"/>
        <dbReference type="ChEBI" id="CHEBI:83421"/>
        <dbReference type="ChEBI" id="CHEBI:456216"/>
        <dbReference type="EC" id="2.7.11.1"/>
    </reaction>
</comment>
<dbReference type="InterPro" id="IPR017441">
    <property type="entry name" value="Protein_kinase_ATP_BS"/>
</dbReference>
<dbReference type="AlphaFoldDB" id="A0ABD3D4D2"/>
<dbReference type="InterPro" id="IPR011009">
    <property type="entry name" value="Kinase-like_dom_sf"/>
</dbReference>